<reference evidence="10 11" key="1">
    <citation type="journal article" date="2018" name="MBio">
        <title>Comparative Genomics Reveals the Core Gene Toolbox for the Fungus-Insect Symbiosis.</title>
        <authorList>
            <person name="Wang Y."/>
            <person name="Stata M."/>
            <person name="Wang W."/>
            <person name="Stajich J.E."/>
            <person name="White M.M."/>
            <person name="Moncalvo J.M."/>
        </authorList>
    </citation>
    <scope>NUCLEOTIDE SEQUENCE [LARGE SCALE GENOMIC DNA]</scope>
    <source>
        <strain evidence="10 11">SC-DP-2</strain>
    </source>
</reference>
<evidence type="ECO:0000256" key="9">
    <source>
        <dbReference type="SAM" id="MobiDB-lite"/>
    </source>
</evidence>
<dbReference type="Proteomes" id="UP000245609">
    <property type="component" value="Unassembled WGS sequence"/>
</dbReference>
<dbReference type="OrthoDB" id="9984275at2759"/>
<organism evidence="10 11">
    <name type="scientific">Smittium megazygosporum</name>
    <dbReference type="NCBI Taxonomy" id="133381"/>
    <lineage>
        <taxon>Eukaryota</taxon>
        <taxon>Fungi</taxon>
        <taxon>Fungi incertae sedis</taxon>
        <taxon>Zoopagomycota</taxon>
        <taxon>Kickxellomycotina</taxon>
        <taxon>Harpellomycetes</taxon>
        <taxon>Harpellales</taxon>
        <taxon>Legeriomycetaceae</taxon>
        <taxon>Smittium</taxon>
    </lineage>
</organism>
<dbReference type="PANTHER" id="PTHR13768:SF2">
    <property type="entry name" value="GAMMA-SOLUBLE NSF ATTACHMENT PROTEIN"/>
    <property type="match status" value="1"/>
</dbReference>
<keyword evidence="11" id="KW-1185">Reference proteome</keyword>
<sequence length="233" mass="26060">MSLGSIPVAEDYVKQAKKASKGSWFSSPEYEIAAQLYEKAGNLYFSAKSHEAAGKIAEKKLEKFEVAGAQYRIASDLFLATENMPDKAAELMGLAGRMFEFVNIDEAIKLHLNSISIYENENRGRFATDQFRDNVFYNSDECNAASGLLDAYKKFDQELLDNALKNPSLLDLNSQIRNVIYTLTVPGFSKNVLGIDSTTYRNSVSINQIRSDNDDLIEPPHDSLNEDFDDSLL</sequence>
<dbReference type="InterPro" id="IPR000744">
    <property type="entry name" value="NSF_attach"/>
</dbReference>
<evidence type="ECO:0000256" key="8">
    <source>
        <dbReference type="ARBA" id="ARBA00042485"/>
    </source>
</evidence>
<evidence type="ECO:0000313" key="10">
    <source>
        <dbReference type="EMBL" id="PVV02316.1"/>
    </source>
</evidence>
<evidence type="ECO:0000256" key="2">
    <source>
        <dbReference type="ARBA" id="ARBA00010050"/>
    </source>
</evidence>
<evidence type="ECO:0000256" key="3">
    <source>
        <dbReference type="ARBA" id="ARBA00022448"/>
    </source>
</evidence>
<comment type="similarity">
    <text evidence="2">Belongs to the SNAP family.</text>
</comment>
<keyword evidence="3" id="KW-0813">Transport</keyword>
<dbReference type="AlphaFoldDB" id="A0A2T9ZCK1"/>
<dbReference type="GO" id="GO:0005483">
    <property type="term" value="F:soluble NSF attachment protein activity"/>
    <property type="evidence" value="ECO:0007669"/>
    <property type="project" value="TreeGrafter"/>
</dbReference>
<name>A0A2T9ZCK1_9FUNG</name>
<feature type="region of interest" description="Disordered" evidence="9">
    <location>
        <begin position="212"/>
        <end position="233"/>
    </location>
</feature>
<gene>
    <name evidence="10" type="ORF">BB560_003232</name>
</gene>
<dbReference type="GO" id="GO:0016192">
    <property type="term" value="P:vesicle-mediated transport"/>
    <property type="evidence" value="ECO:0007669"/>
    <property type="project" value="UniProtKB-KW"/>
</dbReference>
<proteinExistence type="inferred from homology"/>
<evidence type="ECO:0000256" key="6">
    <source>
        <dbReference type="ARBA" id="ARBA00023136"/>
    </source>
</evidence>
<dbReference type="Pfam" id="PF14938">
    <property type="entry name" value="SNAP"/>
    <property type="match status" value="1"/>
</dbReference>
<evidence type="ECO:0000256" key="7">
    <source>
        <dbReference type="ARBA" id="ARBA00040047"/>
    </source>
</evidence>
<evidence type="ECO:0000256" key="4">
    <source>
        <dbReference type="ARBA" id="ARBA00022892"/>
    </source>
</evidence>
<dbReference type="GO" id="GO:0019905">
    <property type="term" value="F:syntaxin binding"/>
    <property type="evidence" value="ECO:0007669"/>
    <property type="project" value="TreeGrafter"/>
</dbReference>
<dbReference type="GO" id="GO:0031201">
    <property type="term" value="C:SNARE complex"/>
    <property type="evidence" value="ECO:0007669"/>
    <property type="project" value="TreeGrafter"/>
</dbReference>
<evidence type="ECO:0000256" key="5">
    <source>
        <dbReference type="ARBA" id="ARBA00022927"/>
    </source>
</evidence>
<dbReference type="STRING" id="133381.A0A2T9ZCK1"/>
<keyword evidence="6" id="KW-0472">Membrane</keyword>
<protein>
    <recommendedName>
        <fullName evidence="7">Gamma-soluble NSF attachment protein</fullName>
    </recommendedName>
    <alternativeName>
        <fullName evidence="8">N-ethylmaleimide-sensitive factor attachment protein gamma</fullName>
    </alternativeName>
</protein>
<dbReference type="GO" id="GO:0006886">
    <property type="term" value="P:intracellular protein transport"/>
    <property type="evidence" value="ECO:0007669"/>
    <property type="project" value="InterPro"/>
</dbReference>
<dbReference type="Gene3D" id="1.25.40.10">
    <property type="entry name" value="Tetratricopeptide repeat domain"/>
    <property type="match status" value="2"/>
</dbReference>
<keyword evidence="5" id="KW-0653">Protein transport</keyword>
<evidence type="ECO:0000256" key="1">
    <source>
        <dbReference type="ARBA" id="ARBA00004170"/>
    </source>
</evidence>
<dbReference type="EMBL" id="MBFS01000514">
    <property type="protein sequence ID" value="PVV02316.1"/>
    <property type="molecule type" value="Genomic_DNA"/>
</dbReference>
<dbReference type="GO" id="GO:0005774">
    <property type="term" value="C:vacuolar membrane"/>
    <property type="evidence" value="ECO:0007669"/>
    <property type="project" value="TreeGrafter"/>
</dbReference>
<keyword evidence="4" id="KW-0931">ER-Golgi transport</keyword>
<dbReference type="InterPro" id="IPR011990">
    <property type="entry name" value="TPR-like_helical_dom_sf"/>
</dbReference>
<comment type="caution">
    <text evidence="10">The sequence shown here is derived from an EMBL/GenBank/DDBJ whole genome shotgun (WGS) entry which is preliminary data.</text>
</comment>
<accession>A0A2T9ZCK1</accession>
<dbReference type="PANTHER" id="PTHR13768">
    <property type="entry name" value="SOLUBLE NSF ATTACHMENT PROTEIN SNAP"/>
    <property type="match status" value="1"/>
</dbReference>
<comment type="subcellular location">
    <subcellularLocation>
        <location evidence="1">Membrane</location>
        <topology evidence="1">Peripheral membrane protein</topology>
    </subcellularLocation>
</comment>
<dbReference type="SUPFAM" id="SSF48452">
    <property type="entry name" value="TPR-like"/>
    <property type="match status" value="1"/>
</dbReference>
<evidence type="ECO:0000313" key="11">
    <source>
        <dbReference type="Proteomes" id="UP000245609"/>
    </source>
</evidence>